<organism evidence="2 3">
    <name type="scientific">Peribacillus deserti</name>
    <dbReference type="NCBI Taxonomy" id="673318"/>
    <lineage>
        <taxon>Bacteria</taxon>
        <taxon>Bacillati</taxon>
        <taxon>Bacillota</taxon>
        <taxon>Bacilli</taxon>
        <taxon>Bacillales</taxon>
        <taxon>Bacillaceae</taxon>
        <taxon>Peribacillus</taxon>
    </lineage>
</organism>
<protein>
    <submittedName>
        <fullName evidence="2">Uncharacterized protein</fullName>
    </submittedName>
</protein>
<feature type="transmembrane region" description="Helical" evidence="1">
    <location>
        <begin position="45"/>
        <end position="65"/>
    </location>
</feature>
<comment type="caution">
    <text evidence="2">The sequence shown here is derived from an EMBL/GenBank/DDBJ whole genome shotgun (WGS) entry which is preliminary data.</text>
</comment>
<dbReference type="EMBL" id="PGUY01000039">
    <property type="protein sequence ID" value="PLT29478.1"/>
    <property type="molecule type" value="Genomic_DNA"/>
</dbReference>
<dbReference type="Proteomes" id="UP000234748">
    <property type="component" value="Unassembled WGS sequence"/>
</dbReference>
<proteinExistence type="predicted"/>
<keyword evidence="3" id="KW-1185">Reference proteome</keyword>
<evidence type="ECO:0000256" key="1">
    <source>
        <dbReference type="SAM" id="Phobius"/>
    </source>
</evidence>
<evidence type="ECO:0000313" key="2">
    <source>
        <dbReference type="EMBL" id="PLT29478.1"/>
    </source>
</evidence>
<gene>
    <name evidence="2" type="ORF">CUU66_12900</name>
</gene>
<dbReference type="AlphaFoldDB" id="A0A2N5M538"/>
<keyword evidence="1" id="KW-1133">Transmembrane helix</keyword>
<keyword evidence="1" id="KW-0812">Transmembrane</keyword>
<accession>A0A2N5M538</accession>
<name>A0A2N5M538_9BACI</name>
<evidence type="ECO:0000313" key="3">
    <source>
        <dbReference type="Proteomes" id="UP000234748"/>
    </source>
</evidence>
<sequence length="75" mass="8319">MDSPGNGGLSPKKVSGTHFIFTFRVNTFDFLFRKQIGHSFGYQRIYITASLSVAVSIMIYILFLVQEGGQRAAGK</sequence>
<reference evidence="2 3" key="1">
    <citation type="submission" date="2017-11" db="EMBL/GenBank/DDBJ databases">
        <title>Comparitive Functional Genomics of Dry Heat Resistant strains isolated from the Viking Spacecraft.</title>
        <authorList>
            <person name="Seuylemezian A."/>
            <person name="Cooper K."/>
            <person name="Vaishampayan P."/>
        </authorList>
    </citation>
    <scope>NUCLEOTIDE SEQUENCE [LARGE SCALE GENOMIC DNA]</scope>
    <source>
        <strain evidence="2 3">V1-29</strain>
    </source>
</reference>
<keyword evidence="1" id="KW-0472">Membrane</keyword>